<dbReference type="EMBL" id="CP036349">
    <property type="protein sequence ID" value="QDV74453.1"/>
    <property type="molecule type" value="Genomic_DNA"/>
</dbReference>
<accession>A0A518K9J6</accession>
<feature type="region of interest" description="Disordered" evidence="1">
    <location>
        <begin position="15"/>
        <end position="34"/>
    </location>
</feature>
<keyword evidence="3" id="KW-1185">Reference proteome</keyword>
<organism evidence="2 3">
    <name type="scientific">Botrimarina mediterranea</name>
    <dbReference type="NCBI Taxonomy" id="2528022"/>
    <lineage>
        <taxon>Bacteria</taxon>
        <taxon>Pseudomonadati</taxon>
        <taxon>Planctomycetota</taxon>
        <taxon>Planctomycetia</taxon>
        <taxon>Pirellulales</taxon>
        <taxon>Lacipirellulaceae</taxon>
        <taxon>Botrimarina</taxon>
    </lineage>
</organism>
<dbReference type="Proteomes" id="UP000316426">
    <property type="component" value="Chromosome"/>
</dbReference>
<dbReference type="RefSeq" id="WP_145112868.1">
    <property type="nucleotide sequence ID" value="NZ_CP036349.1"/>
</dbReference>
<protein>
    <submittedName>
        <fullName evidence="2">Uncharacterized protein</fullName>
    </submittedName>
</protein>
<dbReference type="AlphaFoldDB" id="A0A518K9J6"/>
<reference evidence="2 3" key="1">
    <citation type="submission" date="2019-02" db="EMBL/GenBank/DDBJ databases">
        <title>Deep-cultivation of Planctomycetes and their phenomic and genomic characterization uncovers novel biology.</title>
        <authorList>
            <person name="Wiegand S."/>
            <person name="Jogler M."/>
            <person name="Boedeker C."/>
            <person name="Pinto D."/>
            <person name="Vollmers J."/>
            <person name="Rivas-Marin E."/>
            <person name="Kohn T."/>
            <person name="Peeters S.H."/>
            <person name="Heuer A."/>
            <person name="Rast P."/>
            <person name="Oberbeckmann S."/>
            <person name="Bunk B."/>
            <person name="Jeske O."/>
            <person name="Meyerdierks A."/>
            <person name="Storesund J.E."/>
            <person name="Kallscheuer N."/>
            <person name="Luecker S."/>
            <person name="Lage O.M."/>
            <person name="Pohl T."/>
            <person name="Merkel B.J."/>
            <person name="Hornburger P."/>
            <person name="Mueller R.-W."/>
            <person name="Bruemmer F."/>
            <person name="Labrenz M."/>
            <person name="Spormann A.M."/>
            <person name="Op den Camp H."/>
            <person name="Overmann J."/>
            <person name="Amann R."/>
            <person name="Jetten M.S.M."/>
            <person name="Mascher T."/>
            <person name="Medema M.H."/>
            <person name="Devos D.P."/>
            <person name="Kaster A.-K."/>
            <person name="Ovreas L."/>
            <person name="Rohde M."/>
            <person name="Galperin M.Y."/>
            <person name="Jogler C."/>
        </authorList>
    </citation>
    <scope>NUCLEOTIDE SEQUENCE [LARGE SCALE GENOMIC DNA]</scope>
    <source>
        <strain evidence="2 3">Spa11</strain>
    </source>
</reference>
<sequence>MPLVLDRTASRRSVFDSESVRPSSLRQDDPQWQSPRQELDTFGAWASEPIWAPPLDSAETLADEMVKLSKPFTSMEKRWEAVVRKHKNEFTQVREIDLPRASIRLPQGKFFVAVTEQKNFDKITDTIPDSVQTRLDEFLYEHGDKPGLRVSYLKPLCVEVGDDLILTSREDLMAVVSKVQNEIFAEYKRRAPFRRTQDVLRIAANYTLAAPRYLMNFYVRQRQQAIAAFQARLEFERRKTAMDAVNMHRRCRTNGCTFDEMLALTNPVQQARVIEKYSIDKKLSQAKRDQLLLLAAGSSPWWATLAMGAWHAYNLYQWGIAITPAVAACDPAFVAEFPSQPGVLHKIAHFDEVGGVMHIEL</sequence>
<proteinExistence type="predicted"/>
<evidence type="ECO:0000313" key="2">
    <source>
        <dbReference type="EMBL" id="QDV74453.1"/>
    </source>
</evidence>
<name>A0A518K9J6_9BACT</name>
<evidence type="ECO:0000256" key="1">
    <source>
        <dbReference type="SAM" id="MobiDB-lite"/>
    </source>
</evidence>
<feature type="compositionally biased region" description="Polar residues" evidence="1">
    <location>
        <begin position="20"/>
        <end position="34"/>
    </location>
</feature>
<dbReference type="KEGG" id="bmei:Spa11_26560"/>
<gene>
    <name evidence="2" type="ORF">Spa11_26560</name>
</gene>
<evidence type="ECO:0000313" key="3">
    <source>
        <dbReference type="Proteomes" id="UP000316426"/>
    </source>
</evidence>